<evidence type="ECO:0000256" key="2">
    <source>
        <dbReference type="ARBA" id="ARBA00022553"/>
    </source>
</evidence>
<name>G0R636_ICHMU</name>
<dbReference type="Proteomes" id="UP000008983">
    <property type="component" value="Unassembled WGS sequence"/>
</dbReference>
<dbReference type="FunFam" id="1.10.510.10:FF:000008">
    <property type="entry name" value="Non-specific serine/threonine protein kinase"/>
    <property type="match status" value="1"/>
</dbReference>
<dbReference type="Pfam" id="PF00069">
    <property type="entry name" value="Pkinase"/>
    <property type="match status" value="1"/>
</dbReference>
<keyword evidence="4 7" id="KW-0547">Nucleotide-binding</keyword>
<dbReference type="EC" id="2.7.11.13" evidence="12"/>
<keyword evidence="9" id="KW-1133">Transmembrane helix</keyword>
<feature type="binding site" evidence="7">
    <location>
        <position position="70"/>
    </location>
    <ligand>
        <name>ATP</name>
        <dbReference type="ChEBI" id="CHEBI:30616"/>
    </ligand>
</feature>
<dbReference type="FunFam" id="3.30.200.20:FF:000042">
    <property type="entry name" value="Aurora kinase A"/>
    <property type="match status" value="1"/>
</dbReference>
<keyword evidence="2" id="KW-0597">Phosphoprotein</keyword>
<evidence type="ECO:0000256" key="1">
    <source>
        <dbReference type="ARBA" id="ARBA00022527"/>
    </source>
</evidence>
<dbReference type="PROSITE" id="PS00107">
    <property type="entry name" value="PROTEIN_KINASE_ATP"/>
    <property type="match status" value="1"/>
</dbReference>
<dbReference type="Gene3D" id="3.30.200.20">
    <property type="entry name" value="Phosphorylase Kinase, domain 1"/>
    <property type="match status" value="1"/>
</dbReference>
<accession>G0R636</accession>
<evidence type="ECO:0000256" key="4">
    <source>
        <dbReference type="ARBA" id="ARBA00022741"/>
    </source>
</evidence>
<proteinExistence type="inferred from homology"/>
<feature type="domain" description="AGC-kinase C-terminal" evidence="11">
    <location>
        <begin position="298"/>
        <end position="396"/>
    </location>
</feature>
<dbReference type="CDD" id="cd05123">
    <property type="entry name" value="STKc_AGC"/>
    <property type="match status" value="1"/>
</dbReference>
<dbReference type="InterPro" id="IPR008271">
    <property type="entry name" value="Ser/Thr_kinase_AS"/>
</dbReference>
<dbReference type="RefSeq" id="XP_004023943.1">
    <property type="nucleotide sequence ID" value="XM_004023894.1"/>
</dbReference>
<dbReference type="SUPFAM" id="SSF56112">
    <property type="entry name" value="Protein kinase-like (PK-like)"/>
    <property type="match status" value="1"/>
</dbReference>
<evidence type="ECO:0000259" key="11">
    <source>
        <dbReference type="PROSITE" id="PS51285"/>
    </source>
</evidence>
<protein>
    <submittedName>
        <fullName evidence="12">Protein kinase domain protein</fullName>
        <ecNumber evidence="12">2.7.11.13</ecNumber>
    </submittedName>
</protein>
<dbReference type="eggNOG" id="KOG0598">
    <property type="taxonomic scope" value="Eukaryota"/>
</dbReference>
<dbReference type="STRING" id="857967.G0R636"/>
<evidence type="ECO:0000256" key="8">
    <source>
        <dbReference type="RuleBase" id="RU000304"/>
    </source>
</evidence>
<gene>
    <name evidence="12" type="ORF">IMG5_202400</name>
</gene>
<keyword evidence="6 7" id="KW-0067">ATP-binding</keyword>
<reference evidence="12 13" key="1">
    <citation type="submission" date="2011-07" db="EMBL/GenBank/DDBJ databases">
        <authorList>
            <person name="Coyne R."/>
            <person name="Brami D."/>
            <person name="Johnson J."/>
            <person name="Hostetler J."/>
            <person name="Hannick L."/>
            <person name="Clark T."/>
            <person name="Cassidy-Hanley D."/>
            <person name="Inman J."/>
        </authorList>
    </citation>
    <scope>NUCLEOTIDE SEQUENCE [LARGE SCALE GENOMIC DNA]</scope>
    <source>
        <strain evidence="12 13">G5</strain>
    </source>
</reference>
<keyword evidence="1 8" id="KW-0723">Serine/threonine-protein kinase</keyword>
<dbReference type="PROSITE" id="PS50011">
    <property type="entry name" value="PROTEIN_KINASE_DOM"/>
    <property type="match status" value="1"/>
</dbReference>
<dbReference type="OMA" id="LHHEINY"/>
<dbReference type="InterPro" id="IPR000961">
    <property type="entry name" value="AGC-kinase_C"/>
</dbReference>
<dbReference type="InterPro" id="IPR017441">
    <property type="entry name" value="Protein_kinase_ATP_BS"/>
</dbReference>
<dbReference type="InterPro" id="IPR011009">
    <property type="entry name" value="Kinase-like_dom_sf"/>
</dbReference>
<dbReference type="InterPro" id="IPR045270">
    <property type="entry name" value="STKc_AGC"/>
</dbReference>
<dbReference type="PROSITE" id="PS51285">
    <property type="entry name" value="AGC_KINASE_CTER"/>
    <property type="match status" value="1"/>
</dbReference>
<feature type="domain" description="Protein kinase" evidence="10">
    <location>
        <begin position="41"/>
        <end position="297"/>
    </location>
</feature>
<dbReference type="Gene3D" id="1.10.510.10">
    <property type="entry name" value="Transferase(Phosphotransferase) domain 1"/>
    <property type="match status" value="1"/>
</dbReference>
<dbReference type="GO" id="GO:0004697">
    <property type="term" value="F:diacylglycerol-dependent serine/threonine kinase activity"/>
    <property type="evidence" value="ECO:0007669"/>
    <property type="project" value="UniProtKB-EC"/>
</dbReference>
<dbReference type="OrthoDB" id="18472at2759"/>
<evidence type="ECO:0000313" key="12">
    <source>
        <dbReference type="EMBL" id="EGR27059.1"/>
    </source>
</evidence>
<sequence length="396" mass="46497">MQDDVNKLDLDCYNSLDLEYLRFLKHEEKKDKIPQISLDSFNLLTIIGQGNYAKVSLVCKKDDGQVYALKALKKKYLQVNNQINQVLTERNILQTVNNKYIVKMKYAFQDKKKLFFVLEFCPGGDLFTLLQTKEYLNEKQTKFYAAQIIKAFEYLHSYNIIYRDLKPENVLIDSEGYIKLTDFGLSKMDITHEKAAISFCGTPEYLSPEIILQQGHGKASDWWTLGNIIYEMIIGTLPFYDINRYVLFENIKTKPFKEHEKIQGNLKNLIEGLLQKNPEKRLGSINGAQDIINHPWFSDLNWDHLRERIIQPPFKPKLENSVDVSYIAQEFLELPIFSPEESLQSGQSLGIQSFFLYIQIFFFYIFLFKILHLIHKKNSIFRVIIIQIQFLIIKKK</sequence>
<dbReference type="InParanoid" id="G0R636"/>
<dbReference type="GeneID" id="14903113"/>
<keyword evidence="5 12" id="KW-0418">Kinase</keyword>
<dbReference type="PANTHER" id="PTHR24351">
    <property type="entry name" value="RIBOSOMAL PROTEIN S6 KINASE"/>
    <property type="match status" value="1"/>
</dbReference>
<organism evidence="12 13">
    <name type="scientific">Ichthyophthirius multifiliis</name>
    <name type="common">White spot disease agent</name>
    <name type="synonym">Ich</name>
    <dbReference type="NCBI Taxonomy" id="5932"/>
    <lineage>
        <taxon>Eukaryota</taxon>
        <taxon>Sar</taxon>
        <taxon>Alveolata</taxon>
        <taxon>Ciliophora</taxon>
        <taxon>Intramacronucleata</taxon>
        <taxon>Oligohymenophorea</taxon>
        <taxon>Hymenostomatida</taxon>
        <taxon>Ophryoglenina</taxon>
        <taxon>Ichthyophthirius</taxon>
    </lineage>
</organism>
<dbReference type="PROSITE" id="PS00108">
    <property type="entry name" value="PROTEIN_KINASE_ST"/>
    <property type="match status" value="1"/>
</dbReference>
<dbReference type="EMBL" id="GL984389">
    <property type="protein sequence ID" value="EGR27059.1"/>
    <property type="molecule type" value="Genomic_DNA"/>
</dbReference>
<dbReference type="SMART" id="SM00133">
    <property type="entry name" value="S_TK_X"/>
    <property type="match status" value="1"/>
</dbReference>
<keyword evidence="9" id="KW-0812">Transmembrane</keyword>
<evidence type="ECO:0000256" key="3">
    <source>
        <dbReference type="ARBA" id="ARBA00022679"/>
    </source>
</evidence>
<keyword evidence="9" id="KW-0472">Membrane</keyword>
<evidence type="ECO:0000259" key="10">
    <source>
        <dbReference type="PROSITE" id="PS50011"/>
    </source>
</evidence>
<dbReference type="GO" id="GO:0005524">
    <property type="term" value="F:ATP binding"/>
    <property type="evidence" value="ECO:0007669"/>
    <property type="project" value="UniProtKB-UniRule"/>
</dbReference>
<feature type="transmembrane region" description="Helical" evidence="9">
    <location>
        <begin position="354"/>
        <end position="374"/>
    </location>
</feature>
<dbReference type="AlphaFoldDB" id="G0R636"/>
<comment type="similarity">
    <text evidence="8">Belongs to the protein kinase superfamily.</text>
</comment>
<evidence type="ECO:0000256" key="7">
    <source>
        <dbReference type="PROSITE-ProRule" id="PRU10141"/>
    </source>
</evidence>
<evidence type="ECO:0000256" key="5">
    <source>
        <dbReference type="ARBA" id="ARBA00022777"/>
    </source>
</evidence>
<keyword evidence="3 12" id="KW-0808">Transferase</keyword>
<keyword evidence="13" id="KW-1185">Reference proteome</keyword>
<dbReference type="SMART" id="SM00220">
    <property type="entry name" value="S_TKc"/>
    <property type="match status" value="1"/>
</dbReference>
<evidence type="ECO:0000256" key="6">
    <source>
        <dbReference type="ARBA" id="ARBA00022840"/>
    </source>
</evidence>
<evidence type="ECO:0000313" key="13">
    <source>
        <dbReference type="Proteomes" id="UP000008983"/>
    </source>
</evidence>
<evidence type="ECO:0000256" key="9">
    <source>
        <dbReference type="SAM" id="Phobius"/>
    </source>
</evidence>
<dbReference type="InterPro" id="IPR000719">
    <property type="entry name" value="Prot_kinase_dom"/>
</dbReference>